<feature type="transmembrane region" description="Helical" evidence="6">
    <location>
        <begin position="215"/>
        <end position="234"/>
    </location>
</feature>
<evidence type="ECO:0000256" key="5">
    <source>
        <dbReference type="ARBA" id="ARBA00023136"/>
    </source>
</evidence>
<evidence type="ECO:0000256" key="1">
    <source>
        <dbReference type="ARBA" id="ARBA00004141"/>
    </source>
</evidence>
<dbReference type="Pfam" id="PF00528">
    <property type="entry name" value="BPD_transp_1"/>
    <property type="match status" value="1"/>
</dbReference>
<feature type="transmembrane region" description="Helical" evidence="6">
    <location>
        <begin position="169"/>
        <end position="195"/>
    </location>
</feature>
<dbReference type="InterPro" id="IPR000515">
    <property type="entry name" value="MetI-like"/>
</dbReference>
<accession>A0ABZ2J3J4</accession>
<comment type="similarity">
    <text evidence="6">Belongs to the binding-protein-dependent transport system permease family.</text>
</comment>
<evidence type="ECO:0000259" key="7">
    <source>
        <dbReference type="PROSITE" id="PS50928"/>
    </source>
</evidence>
<feature type="domain" description="ABC transmembrane type-1" evidence="7">
    <location>
        <begin position="53"/>
        <end position="238"/>
    </location>
</feature>
<dbReference type="InterPro" id="IPR035906">
    <property type="entry name" value="MetI-like_sf"/>
</dbReference>
<feature type="transmembrane region" description="Helical" evidence="6">
    <location>
        <begin position="59"/>
        <end position="78"/>
    </location>
</feature>
<dbReference type="SUPFAM" id="SSF161098">
    <property type="entry name" value="MetI-like"/>
    <property type="match status" value="1"/>
</dbReference>
<keyword evidence="2 6" id="KW-0813">Transport</keyword>
<evidence type="ECO:0000256" key="4">
    <source>
        <dbReference type="ARBA" id="ARBA00022989"/>
    </source>
</evidence>
<evidence type="ECO:0000313" key="8">
    <source>
        <dbReference type="EMBL" id="WWX25460.1"/>
    </source>
</evidence>
<keyword evidence="9" id="KW-1185">Reference proteome</keyword>
<proteinExistence type="inferred from homology"/>
<evidence type="ECO:0000256" key="6">
    <source>
        <dbReference type="RuleBase" id="RU363032"/>
    </source>
</evidence>
<evidence type="ECO:0000256" key="2">
    <source>
        <dbReference type="ARBA" id="ARBA00022448"/>
    </source>
</evidence>
<reference evidence="8 9" key="1">
    <citation type="submission" date="2024-03" db="EMBL/GenBank/DDBJ databases">
        <title>A Dehalogenimonas Isolated from Estuarine Sediments Dihaloeliminates Chlorinated Alkanes.</title>
        <authorList>
            <person name="Yang Y."/>
            <person name="Wang H."/>
        </authorList>
    </citation>
    <scope>NUCLEOTIDE SEQUENCE [LARGE SCALE GENOMIC DNA]</scope>
    <source>
        <strain evidence="8 9">W</strain>
    </source>
</reference>
<evidence type="ECO:0000313" key="9">
    <source>
        <dbReference type="Proteomes" id="UP001375370"/>
    </source>
</evidence>
<feature type="transmembrane region" description="Helical" evidence="6">
    <location>
        <begin position="7"/>
        <end position="28"/>
    </location>
</feature>
<gene>
    <name evidence="8" type="ORF">V8247_00385</name>
</gene>
<comment type="subcellular location">
    <subcellularLocation>
        <location evidence="6">Cell membrane</location>
        <topology evidence="6">Multi-pass membrane protein</topology>
    </subcellularLocation>
    <subcellularLocation>
        <location evidence="1">Membrane</location>
        <topology evidence="1">Multi-pass membrane protein</topology>
    </subcellularLocation>
</comment>
<keyword evidence="5 6" id="KW-0472">Membrane</keyword>
<keyword evidence="3 6" id="KW-0812">Transmembrane</keyword>
<dbReference type="RefSeq" id="WP_338737625.1">
    <property type="nucleotide sequence ID" value="NZ_CP146612.1"/>
</dbReference>
<feature type="transmembrane region" description="Helical" evidence="6">
    <location>
        <begin position="99"/>
        <end position="117"/>
    </location>
</feature>
<name>A0ABZ2J3J4_9CHLR</name>
<evidence type="ECO:0000256" key="3">
    <source>
        <dbReference type="ARBA" id="ARBA00022692"/>
    </source>
</evidence>
<dbReference type="InterPro" id="IPR051204">
    <property type="entry name" value="ABC_transp_perm/SBD"/>
</dbReference>
<protein>
    <submittedName>
        <fullName evidence="8">ABC transporter permease</fullName>
    </submittedName>
</protein>
<dbReference type="PANTHER" id="PTHR30177:SF32">
    <property type="entry name" value="GLYCINE BETAINE UPTAKE SYSTEM PERMEASE PROTEIN YEHW"/>
    <property type="match status" value="1"/>
</dbReference>
<keyword evidence="4 6" id="KW-1133">Transmembrane helix</keyword>
<feature type="transmembrane region" description="Helical" evidence="6">
    <location>
        <begin position="123"/>
        <end position="148"/>
    </location>
</feature>
<organism evidence="8 9">
    <name type="scientific">Candidatus Dehalogenimonas loeffleri</name>
    <dbReference type="NCBI Taxonomy" id="3127115"/>
    <lineage>
        <taxon>Bacteria</taxon>
        <taxon>Bacillati</taxon>
        <taxon>Chloroflexota</taxon>
        <taxon>Dehalococcoidia</taxon>
        <taxon>Dehalococcoidales</taxon>
        <taxon>Dehalococcoidaceae</taxon>
        <taxon>Dehalogenimonas</taxon>
    </lineage>
</organism>
<dbReference type="CDD" id="cd06261">
    <property type="entry name" value="TM_PBP2"/>
    <property type="match status" value="1"/>
</dbReference>
<dbReference type="PANTHER" id="PTHR30177">
    <property type="entry name" value="GLYCINE BETAINE/L-PROLINE TRANSPORT SYSTEM PERMEASE PROTEIN PROW"/>
    <property type="match status" value="1"/>
</dbReference>
<dbReference type="PROSITE" id="PS50928">
    <property type="entry name" value="ABC_TM1"/>
    <property type="match status" value="1"/>
</dbReference>
<sequence>MNNRLRGWLIITAGVIVFLVIIANPQWWSAGLEYLFPDERQVLYTRTSLWQLTLEHLRLVALSSGLTMVIGLPLGIWVTRRSGLSFQPIVNNLVSIGQTFPPVAVLALAVPVLGFGLKPTVLALFLYGLLPVVRNTIAGIQAVPFAAVDAARGLGMNRGQTLFRVELPLSARVILTGIRISVIINIGTAMIGAVIGAGGLGMPVVAGLAQDNVAYILQGVIPAAFLAIIMDRILAGFESLFAYGEEKTSAPRFRENRRLVG</sequence>
<dbReference type="Gene3D" id="1.10.3720.10">
    <property type="entry name" value="MetI-like"/>
    <property type="match status" value="1"/>
</dbReference>
<dbReference type="Proteomes" id="UP001375370">
    <property type="component" value="Chromosome"/>
</dbReference>
<dbReference type="EMBL" id="CP146612">
    <property type="protein sequence ID" value="WWX25460.1"/>
    <property type="molecule type" value="Genomic_DNA"/>
</dbReference>